<keyword evidence="6" id="KW-1185">Reference proteome</keyword>
<name>A0A671QJK2_9TELE</name>
<keyword evidence="1" id="KW-0391">Immunity</keyword>
<dbReference type="Proteomes" id="UP000472260">
    <property type="component" value="Unassembled WGS sequence"/>
</dbReference>
<dbReference type="InterPro" id="IPR013783">
    <property type="entry name" value="Ig-like_fold"/>
</dbReference>
<dbReference type="GO" id="GO:0005576">
    <property type="term" value="C:extracellular region"/>
    <property type="evidence" value="ECO:0007669"/>
    <property type="project" value="UniProtKB-ARBA"/>
</dbReference>
<accession>A0A671QJK2</accession>
<dbReference type="GO" id="GO:0019814">
    <property type="term" value="C:immunoglobulin complex"/>
    <property type="evidence" value="ECO:0007669"/>
    <property type="project" value="UniProtKB-KW"/>
</dbReference>
<dbReference type="InterPro" id="IPR050199">
    <property type="entry name" value="IgHV"/>
</dbReference>
<organism evidence="5 6">
    <name type="scientific">Sinocyclocheilus anshuiensis</name>
    <dbReference type="NCBI Taxonomy" id="1608454"/>
    <lineage>
        <taxon>Eukaryota</taxon>
        <taxon>Metazoa</taxon>
        <taxon>Chordata</taxon>
        <taxon>Craniata</taxon>
        <taxon>Vertebrata</taxon>
        <taxon>Euteleostomi</taxon>
        <taxon>Actinopterygii</taxon>
        <taxon>Neopterygii</taxon>
        <taxon>Teleostei</taxon>
        <taxon>Ostariophysi</taxon>
        <taxon>Cypriniformes</taxon>
        <taxon>Cyprinidae</taxon>
        <taxon>Cyprininae</taxon>
        <taxon>Sinocyclocheilus</taxon>
    </lineage>
</organism>
<proteinExistence type="predicted"/>
<evidence type="ECO:0000256" key="2">
    <source>
        <dbReference type="ARBA" id="ARBA00023130"/>
    </source>
</evidence>
<reference evidence="5" key="1">
    <citation type="submission" date="2025-08" db="UniProtKB">
        <authorList>
            <consortium name="Ensembl"/>
        </authorList>
    </citation>
    <scope>IDENTIFICATION</scope>
</reference>
<sequence>FSISCRISVSSYCINWIRQPTGKGLEWIAFIHLNCSYIFYSQLVQGRFTVSRDDYRGQLYLQMNSLKTEDTAVYYCTDSIGAAEFSETLPAGYIVSPVGGDKLLSL</sequence>
<dbReference type="GO" id="GO:0002250">
    <property type="term" value="P:adaptive immune response"/>
    <property type="evidence" value="ECO:0007669"/>
    <property type="project" value="UniProtKB-KW"/>
</dbReference>
<dbReference type="PANTHER" id="PTHR23266">
    <property type="entry name" value="IMMUNOGLOBULIN HEAVY CHAIN"/>
    <property type="match status" value="1"/>
</dbReference>
<dbReference type="InterPro" id="IPR013106">
    <property type="entry name" value="Ig_V-set"/>
</dbReference>
<dbReference type="AlphaFoldDB" id="A0A671QJK2"/>
<keyword evidence="3" id="KW-1280">Immunoglobulin</keyword>
<dbReference type="Pfam" id="PF07686">
    <property type="entry name" value="V-set"/>
    <property type="match status" value="1"/>
</dbReference>
<evidence type="ECO:0000256" key="1">
    <source>
        <dbReference type="ARBA" id="ARBA00022859"/>
    </source>
</evidence>
<evidence type="ECO:0000313" key="6">
    <source>
        <dbReference type="Proteomes" id="UP000472260"/>
    </source>
</evidence>
<keyword evidence="2" id="KW-1064">Adaptive immunity</keyword>
<dbReference type="PROSITE" id="PS50835">
    <property type="entry name" value="IG_LIKE"/>
    <property type="match status" value="1"/>
</dbReference>
<dbReference type="SMART" id="SM00406">
    <property type="entry name" value="IGv"/>
    <property type="match status" value="1"/>
</dbReference>
<reference evidence="5" key="2">
    <citation type="submission" date="2025-09" db="UniProtKB">
        <authorList>
            <consortium name="Ensembl"/>
        </authorList>
    </citation>
    <scope>IDENTIFICATION</scope>
</reference>
<dbReference type="InterPro" id="IPR007110">
    <property type="entry name" value="Ig-like_dom"/>
</dbReference>
<protein>
    <recommendedName>
        <fullName evidence="4">Ig-like domain-containing protein</fullName>
    </recommendedName>
</protein>
<evidence type="ECO:0000259" key="4">
    <source>
        <dbReference type="PROSITE" id="PS50835"/>
    </source>
</evidence>
<dbReference type="InterPro" id="IPR036179">
    <property type="entry name" value="Ig-like_dom_sf"/>
</dbReference>
<dbReference type="SUPFAM" id="SSF48726">
    <property type="entry name" value="Immunoglobulin"/>
    <property type="match status" value="1"/>
</dbReference>
<evidence type="ECO:0000256" key="3">
    <source>
        <dbReference type="ARBA" id="ARBA00043265"/>
    </source>
</evidence>
<dbReference type="Gene3D" id="2.60.40.10">
    <property type="entry name" value="Immunoglobulins"/>
    <property type="match status" value="1"/>
</dbReference>
<feature type="domain" description="Ig-like" evidence="4">
    <location>
        <begin position="1"/>
        <end position="86"/>
    </location>
</feature>
<evidence type="ECO:0000313" key="5">
    <source>
        <dbReference type="Ensembl" id="ENSSANP00000070280.1"/>
    </source>
</evidence>
<dbReference type="Ensembl" id="ENSSANT00000074711.1">
    <property type="protein sequence ID" value="ENSSANP00000070280.1"/>
    <property type="gene ID" value="ENSSANG00000035073.1"/>
</dbReference>